<dbReference type="GO" id="GO:0003677">
    <property type="term" value="F:DNA binding"/>
    <property type="evidence" value="ECO:0007669"/>
    <property type="project" value="UniProtKB-KW"/>
</dbReference>
<name>A0A934Q6P8_9MICO</name>
<reference evidence="7" key="1">
    <citation type="submission" date="2020-12" db="EMBL/GenBank/DDBJ databases">
        <title>Leucobacter sp. CAS1, isolated from Chromium sludge.</title>
        <authorList>
            <person name="Xu Z."/>
        </authorList>
    </citation>
    <scope>NUCLEOTIDE SEQUENCE</scope>
    <source>
        <strain evidence="7">CSA1</strain>
    </source>
</reference>
<evidence type="ECO:0000256" key="1">
    <source>
        <dbReference type="ARBA" id="ARBA00023015"/>
    </source>
</evidence>
<dbReference type="PROSITE" id="PS51464">
    <property type="entry name" value="SIS"/>
    <property type="match status" value="1"/>
</dbReference>
<dbReference type="SUPFAM" id="SSF46689">
    <property type="entry name" value="Homeodomain-like"/>
    <property type="match status" value="1"/>
</dbReference>
<feature type="domain" description="HTH rpiR-type" evidence="5">
    <location>
        <begin position="10"/>
        <end position="86"/>
    </location>
</feature>
<dbReference type="Gene3D" id="3.40.50.10490">
    <property type="entry name" value="Glucose-6-phosphate isomerase like protein, domain 1"/>
    <property type="match status" value="1"/>
</dbReference>
<evidence type="ECO:0000256" key="2">
    <source>
        <dbReference type="ARBA" id="ARBA00023125"/>
    </source>
</evidence>
<accession>A0A934Q6P8</accession>
<keyword evidence="2" id="KW-0238">DNA-binding</keyword>
<feature type="compositionally biased region" description="Basic and acidic residues" evidence="4">
    <location>
        <begin position="304"/>
        <end position="322"/>
    </location>
</feature>
<dbReference type="PANTHER" id="PTHR30514:SF1">
    <property type="entry name" value="HTH-TYPE TRANSCRIPTIONAL REGULATOR HEXR-RELATED"/>
    <property type="match status" value="1"/>
</dbReference>
<evidence type="ECO:0000259" key="6">
    <source>
        <dbReference type="PROSITE" id="PS51464"/>
    </source>
</evidence>
<dbReference type="InterPro" id="IPR035472">
    <property type="entry name" value="RpiR-like_SIS"/>
</dbReference>
<sequence length="322" mass="34718">MRLYSETVPTSLLQYISDRSASLSRSERRVADYVVEHREEVVQSTLAALASAIGVSEPTVIRFCSTLGFSGFQDFRLQMTRFLALGVPATHSAIEESDSSQTIVSKIFDHTISSFDHTRRSFEADQAVAAVDLIEAAQRLHFFGFGASSIIAKDAQQKAPLFGRPCTAESDPHQQFIEAATSDGDDLFILISHTGRTLPLPQIAEEVHANGGKVVAITANRSSPLARAADVVLVTESLEDTDMYTPTISRLAGLVVVDILATVTAMRSDSVDLARLRGMKQKLAGFRATLDPHAGEQGDGPEQGADRDPAQSDAPETRAESA</sequence>
<keyword evidence="1" id="KW-0805">Transcription regulation</keyword>
<dbReference type="CDD" id="cd05013">
    <property type="entry name" value="SIS_RpiR"/>
    <property type="match status" value="1"/>
</dbReference>
<comment type="caution">
    <text evidence="7">The sequence shown here is derived from an EMBL/GenBank/DDBJ whole genome shotgun (WGS) entry which is preliminary data.</text>
</comment>
<evidence type="ECO:0000313" key="8">
    <source>
        <dbReference type="Proteomes" id="UP000608530"/>
    </source>
</evidence>
<feature type="domain" description="SIS" evidence="6">
    <location>
        <begin position="130"/>
        <end position="270"/>
    </location>
</feature>
<dbReference type="InterPro" id="IPR000281">
    <property type="entry name" value="HTH_RpiR"/>
</dbReference>
<dbReference type="Gene3D" id="1.10.10.10">
    <property type="entry name" value="Winged helix-like DNA-binding domain superfamily/Winged helix DNA-binding domain"/>
    <property type="match status" value="1"/>
</dbReference>
<protein>
    <submittedName>
        <fullName evidence="7">MurR/RpiR family transcriptional regulator</fullName>
    </submittedName>
</protein>
<evidence type="ECO:0000313" key="7">
    <source>
        <dbReference type="EMBL" id="MBK0418375.1"/>
    </source>
</evidence>
<dbReference type="InterPro" id="IPR036388">
    <property type="entry name" value="WH-like_DNA-bd_sf"/>
</dbReference>
<dbReference type="PANTHER" id="PTHR30514">
    <property type="entry name" value="GLUCOKINASE"/>
    <property type="match status" value="1"/>
</dbReference>
<dbReference type="EMBL" id="JAEHOH010000006">
    <property type="protein sequence ID" value="MBK0418375.1"/>
    <property type="molecule type" value="Genomic_DNA"/>
</dbReference>
<dbReference type="Pfam" id="PF01418">
    <property type="entry name" value="HTH_6"/>
    <property type="match status" value="1"/>
</dbReference>
<keyword evidence="8" id="KW-1185">Reference proteome</keyword>
<evidence type="ECO:0000259" key="5">
    <source>
        <dbReference type="PROSITE" id="PS51071"/>
    </source>
</evidence>
<gene>
    <name evidence="7" type="ORF">JD276_04925</name>
</gene>
<keyword evidence="3" id="KW-0804">Transcription</keyword>
<dbReference type="InterPro" id="IPR001347">
    <property type="entry name" value="SIS_dom"/>
</dbReference>
<dbReference type="Proteomes" id="UP000608530">
    <property type="component" value="Unassembled WGS sequence"/>
</dbReference>
<dbReference type="GO" id="GO:0003700">
    <property type="term" value="F:DNA-binding transcription factor activity"/>
    <property type="evidence" value="ECO:0007669"/>
    <property type="project" value="InterPro"/>
</dbReference>
<dbReference type="InterPro" id="IPR046348">
    <property type="entry name" value="SIS_dom_sf"/>
</dbReference>
<feature type="region of interest" description="Disordered" evidence="4">
    <location>
        <begin position="287"/>
        <end position="322"/>
    </location>
</feature>
<dbReference type="GO" id="GO:0097367">
    <property type="term" value="F:carbohydrate derivative binding"/>
    <property type="evidence" value="ECO:0007669"/>
    <property type="project" value="InterPro"/>
</dbReference>
<evidence type="ECO:0000256" key="4">
    <source>
        <dbReference type="SAM" id="MobiDB-lite"/>
    </source>
</evidence>
<dbReference type="PROSITE" id="PS51071">
    <property type="entry name" value="HTH_RPIR"/>
    <property type="match status" value="1"/>
</dbReference>
<dbReference type="RefSeq" id="WP_200114467.1">
    <property type="nucleotide sequence ID" value="NZ_JAEHOH010000006.1"/>
</dbReference>
<proteinExistence type="predicted"/>
<dbReference type="SUPFAM" id="SSF53697">
    <property type="entry name" value="SIS domain"/>
    <property type="match status" value="1"/>
</dbReference>
<dbReference type="Pfam" id="PF01380">
    <property type="entry name" value="SIS"/>
    <property type="match status" value="1"/>
</dbReference>
<dbReference type="InterPro" id="IPR009057">
    <property type="entry name" value="Homeodomain-like_sf"/>
</dbReference>
<evidence type="ECO:0000256" key="3">
    <source>
        <dbReference type="ARBA" id="ARBA00023163"/>
    </source>
</evidence>
<dbReference type="AlphaFoldDB" id="A0A934Q6P8"/>
<organism evidence="7 8">
    <name type="scientific">Leucobacter chromiisoli</name>
    <dbReference type="NCBI Taxonomy" id="2796471"/>
    <lineage>
        <taxon>Bacteria</taxon>
        <taxon>Bacillati</taxon>
        <taxon>Actinomycetota</taxon>
        <taxon>Actinomycetes</taxon>
        <taxon>Micrococcales</taxon>
        <taxon>Microbacteriaceae</taxon>
        <taxon>Leucobacter</taxon>
    </lineage>
</organism>
<dbReference type="GO" id="GO:1901135">
    <property type="term" value="P:carbohydrate derivative metabolic process"/>
    <property type="evidence" value="ECO:0007669"/>
    <property type="project" value="InterPro"/>
</dbReference>
<dbReference type="InterPro" id="IPR047640">
    <property type="entry name" value="RpiR-like"/>
</dbReference>